<reference evidence="5" key="1">
    <citation type="submission" date="2021-05" db="EMBL/GenBank/DDBJ databases">
        <title>A free-living protist that lacks canonical eukaryotic 1 DNA replication and segregation systems.</title>
        <authorList>
            <person name="Salas-Leiva D.E."/>
            <person name="Tromer E.C."/>
            <person name="Curtis B.A."/>
            <person name="Jerlstrom-Hultqvist J."/>
            <person name="Kolisko M."/>
            <person name="Yi Z."/>
            <person name="Salas-Leiva J.S."/>
            <person name="Gallot-Lavallee L."/>
            <person name="Kops G.J.P.L."/>
            <person name="Archibald J.M."/>
            <person name="Simpson A.G.B."/>
            <person name="Roger A.J."/>
        </authorList>
    </citation>
    <scope>NUCLEOTIDE SEQUENCE</scope>
    <source>
        <strain evidence="5">BICM</strain>
    </source>
</reference>
<gene>
    <name evidence="5" type="ORF">J8273_5035</name>
</gene>
<dbReference type="PROSITE" id="PS51329">
    <property type="entry name" value="C_CAP_COFACTOR_C"/>
    <property type="match status" value="1"/>
</dbReference>
<keyword evidence="6" id="KW-1185">Reference proteome</keyword>
<evidence type="ECO:0000259" key="4">
    <source>
        <dbReference type="PROSITE" id="PS51329"/>
    </source>
</evidence>
<dbReference type="InterPro" id="IPR016098">
    <property type="entry name" value="CAP/MinC_C"/>
</dbReference>
<dbReference type="InterPro" id="IPR017901">
    <property type="entry name" value="C-CAP_CF_C-like"/>
</dbReference>
<dbReference type="Pfam" id="PF21938">
    <property type="entry name" value="CAP_N"/>
    <property type="match status" value="1"/>
</dbReference>
<dbReference type="InterPro" id="IPR036223">
    <property type="entry name" value="CAP_C_sf"/>
</dbReference>
<dbReference type="GO" id="GO:0019933">
    <property type="term" value="P:cAMP-mediated signaling"/>
    <property type="evidence" value="ECO:0007669"/>
    <property type="project" value="TreeGrafter"/>
</dbReference>
<evidence type="ECO:0000256" key="1">
    <source>
        <dbReference type="ARBA" id="ARBA00007659"/>
    </source>
</evidence>
<dbReference type="GO" id="GO:0007015">
    <property type="term" value="P:actin filament organization"/>
    <property type="evidence" value="ECO:0007669"/>
    <property type="project" value="TreeGrafter"/>
</dbReference>
<evidence type="ECO:0000313" key="5">
    <source>
        <dbReference type="EMBL" id="KAG9393548.1"/>
    </source>
</evidence>
<dbReference type="SUPFAM" id="SSF69340">
    <property type="entry name" value="C-terminal domain of adenylylcyclase associated protein"/>
    <property type="match status" value="1"/>
</dbReference>
<name>A0A8J6E1J3_9EUKA</name>
<protein>
    <recommendedName>
        <fullName evidence="2">Adenylyl cyclase-associated protein</fullName>
    </recommendedName>
</protein>
<proteinExistence type="inferred from homology"/>
<dbReference type="SMART" id="SM00673">
    <property type="entry name" value="CARP"/>
    <property type="match status" value="2"/>
</dbReference>
<dbReference type="OrthoDB" id="1601at2759"/>
<dbReference type="Pfam" id="PF08603">
    <property type="entry name" value="CAP_C"/>
    <property type="match status" value="1"/>
</dbReference>
<dbReference type="InterPro" id="IPR036222">
    <property type="entry name" value="CAP_N_sf"/>
</dbReference>
<evidence type="ECO:0000256" key="3">
    <source>
        <dbReference type="SAM" id="MobiDB-lite"/>
    </source>
</evidence>
<dbReference type="InterPro" id="IPR013912">
    <property type="entry name" value="Adenylate_cyclase-assoc_CAP_C"/>
</dbReference>
<dbReference type="InterPro" id="IPR053950">
    <property type="entry name" value="CAP_N"/>
</dbReference>
<dbReference type="GO" id="GO:0008179">
    <property type="term" value="F:adenylate cyclase binding"/>
    <property type="evidence" value="ECO:0007669"/>
    <property type="project" value="TreeGrafter"/>
</dbReference>
<dbReference type="InterPro" id="IPR001837">
    <property type="entry name" value="Adenylate_cyclase-assoc_CAP"/>
</dbReference>
<dbReference type="GO" id="GO:0003779">
    <property type="term" value="F:actin binding"/>
    <property type="evidence" value="ECO:0007669"/>
    <property type="project" value="InterPro"/>
</dbReference>
<feature type="region of interest" description="Disordered" evidence="3">
    <location>
        <begin position="255"/>
        <end position="286"/>
    </location>
</feature>
<comment type="similarity">
    <text evidence="1 2">Belongs to the CAP family.</text>
</comment>
<organism evidence="5 6">
    <name type="scientific">Carpediemonas membranifera</name>
    <dbReference type="NCBI Taxonomy" id="201153"/>
    <lineage>
        <taxon>Eukaryota</taxon>
        <taxon>Metamonada</taxon>
        <taxon>Carpediemonas-like organisms</taxon>
        <taxon>Carpediemonas</taxon>
    </lineage>
</organism>
<dbReference type="Pfam" id="PF01213">
    <property type="entry name" value="CAP_N-CM"/>
    <property type="match status" value="1"/>
</dbReference>
<dbReference type="Proteomes" id="UP000717585">
    <property type="component" value="Unassembled WGS sequence"/>
</dbReference>
<accession>A0A8J6E1J3</accession>
<dbReference type="SUPFAM" id="SSF101278">
    <property type="entry name" value="N-terminal domain of adenylylcyclase associated protein, CAP"/>
    <property type="match status" value="1"/>
</dbReference>
<dbReference type="PANTHER" id="PTHR10652:SF0">
    <property type="entry name" value="ADENYLYL CYCLASE-ASSOCIATED PROTEIN"/>
    <property type="match status" value="1"/>
</dbReference>
<sequence>MDSLVSRLENAVARMETLITGKPGEIGAPAAAAASSAPQAAEVDPLVTQLDKIIQDTFGKIDKEAATIGEDVAAASAEVMSVLAMMRDFVDISLRAKKPGMAELAEATKPMFELAMKLADPDRRSAHYDHLKTFGEAMSALQWLVMDPSMGTPAGYVKEIGGSAMMYANRVRKGQAGWDTVDTRFATAIDAFFKQLEEYIRENFKTGLKWCPNGADLKSIHPAMKTAPNPPTGGGLFDAFDGKDPTTMMKHVTKDMKTKNQPKQAPVKPQAPAKKPVAAKKDAPARPPKTELVMRKWTIENYVGDKVIVHEAESGQSVYLYNLVDCVVQLPTKFNQLTVDNCRGCGIIVETTTASIEVINSKKLEVQINGTCPTMTIDNTRGIQVHLSETAAAVELHSSTSTDMNVLPMWLEEEIPVPQQFVHKLVDGKLHTTTEEHV</sequence>
<dbReference type="Gene3D" id="2.160.20.70">
    <property type="match status" value="1"/>
</dbReference>
<evidence type="ECO:0000256" key="2">
    <source>
        <dbReference type="RuleBase" id="RU000647"/>
    </source>
</evidence>
<dbReference type="PANTHER" id="PTHR10652">
    <property type="entry name" value="ADENYLYL CYCLASE-ASSOCIATED PROTEIN"/>
    <property type="match status" value="1"/>
</dbReference>
<evidence type="ECO:0000313" key="6">
    <source>
        <dbReference type="Proteomes" id="UP000717585"/>
    </source>
</evidence>
<feature type="domain" description="C-CAP/cofactor C-like" evidence="4">
    <location>
        <begin position="287"/>
        <end position="438"/>
    </location>
</feature>
<dbReference type="Gene3D" id="1.25.40.330">
    <property type="entry name" value="Adenylate cyclase-associated CAP, N-terminal domain"/>
    <property type="match status" value="1"/>
</dbReference>
<dbReference type="GO" id="GO:0005737">
    <property type="term" value="C:cytoplasm"/>
    <property type="evidence" value="ECO:0007669"/>
    <property type="project" value="TreeGrafter"/>
</dbReference>
<feature type="compositionally biased region" description="Low complexity" evidence="3">
    <location>
        <begin position="261"/>
        <end position="276"/>
    </location>
</feature>
<dbReference type="InterPro" id="IPR013992">
    <property type="entry name" value="Adenylate_cyclase-assoc_CAP_N"/>
</dbReference>
<dbReference type="EMBL" id="JAHDYR010000024">
    <property type="protein sequence ID" value="KAG9393548.1"/>
    <property type="molecule type" value="Genomic_DNA"/>
</dbReference>
<comment type="caution">
    <text evidence="5">The sequence shown here is derived from an EMBL/GenBank/DDBJ whole genome shotgun (WGS) entry which is preliminary data.</text>
</comment>
<dbReference type="AlphaFoldDB" id="A0A8J6E1J3"/>
<dbReference type="InterPro" id="IPR006599">
    <property type="entry name" value="CARP_motif"/>
</dbReference>